<gene>
    <name evidence="5" type="ORF">DNJ96_05035</name>
</gene>
<evidence type="ECO:0000259" key="4">
    <source>
        <dbReference type="Pfam" id="PF08028"/>
    </source>
</evidence>
<keyword evidence="6" id="KW-1185">Reference proteome</keyword>
<dbReference type="InterPro" id="IPR046373">
    <property type="entry name" value="Acyl-CoA_Oxase/DH_mid-dom_sf"/>
</dbReference>
<sequence length="464" mass="51854">MVFRSRKTYSLQIRCCWANTWRLLPAVQSLRSARLPGSWPAGTTLALGFWLLPAARPPERLRQPFKESFVSISSASNPREALQVARQLADQFATSAAERDERGGTPKAERDAIRASGLLTLNIPREYGGLGATWGETLEVVRTFARVDSSIAHVYGFQHLMLATVRLFGSTAQWQPWYEGTARHNWFWGNALNPLDKRTQVIRHQGWREFSGNKSFCSGASDSDMLIASAIDPSDDDRLLIAAIPTDRAGITLHGDWNNMGQRQTDSGSATFERVRVEENELLLDPGPLSSPFASLRPLLAQLTFVNLFLGIAEGAFEQARGYTRNEARPWFKSDASQASRDPYVLLHYGEFWAGLDAVRALTERANQLFEAAWNKAEALGEEERGQLALAIGSAKVNATRVGLDLTSRLFEVTGARATSAARRLDRFWRNLRTQTLHDPLDYRIRELGEWALNGTPPEPSFYS</sequence>
<dbReference type="Proteomes" id="UP000292639">
    <property type="component" value="Unassembled WGS sequence"/>
</dbReference>
<dbReference type="SUPFAM" id="SSF56645">
    <property type="entry name" value="Acyl-CoA dehydrogenase NM domain-like"/>
    <property type="match status" value="1"/>
</dbReference>
<dbReference type="InterPro" id="IPR037069">
    <property type="entry name" value="AcylCoA_DH/ox_N_sf"/>
</dbReference>
<reference evidence="5 6" key="1">
    <citation type="submission" date="2018-06" db="EMBL/GenBank/DDBJ databases">
        <title>Three novel Pseudomonas species isolated from symptomatic oak.</title>
        <authorList>
            <person name="Bueno-Gonzalez V."/>
            <person name="Brady C."/>
        </authorList>
    </citation>
    <scope>NUCLEOTIDE SEQUENCE [LARGE SCALE GENOMIC DNA]</scope>
    <source>
        <strain evidence="5 6">P17C</strain>
    </source>
</reference>
<dbReference type="FunFam" id="2.40.110.10:FF:000020">
    <property type="entry name" value="Putative acyl-CoA dehydrogenase YdbM"/>
    <property type="match status" value="1"/>
</dbReference>
<dbReference type="PANTHER" id="PTHR43884">
    <property type="entry name" value="ACYL-COA DEHYDROGENASE"/>
    <property type="match status" value="1"/>
</dbReference>
<keyword evidence="1" id="KW-0285">Flavoprotein</keyword>
<evidence type="ECO:0000259" key="3">
    <source>
        <dbReference type="Pfam" id="PF02771"/>
    </source>
</evidence>
<dbReference type="CDD" id="cd01163">
    <property type="entry name" value="DszC"/>
    <property type="match status" value="1"/>
</dbReference>
<dbReference type="InterPro" id="IPR013786">
    <property type="entry name" value="AcylCoA_DH/ox_N"/>
</dbReference>
<feature type="domain" description="Acyl-CoA dehydrogenase/oxidase N-terminal" evidence="3">
    <location>
        <begin position="83"/>
        <end position="183"/>
    </location>
</feature>
<dbReference type="GO" id="GO:0004497">
    <property type="term" value="F:monooxygenase activity"/>
    <property type="evidence" value="ECO:0007669"/>
    <property type="project" value="UniProtKB-KW"/>
</dbReference>
<dbReference type="InterPro" id="IPR009100">
    <property type="entry name" value="AcylCoA_DH/oxidase_NM_dom_sf"/>
</dbReference>
<accession>A0A4Q9RCJ0</accession>
<dbReference type="Gene3D" id="2.40.110.10">
    <property type="entry name" value="Butyryl-CoA Dehydrogenase, subunit A, domain 2"/>
    <property type="match status" value="1"/>
</dbReference>
<evidence type="ECO:0000313" key="6">
    <source>
        <dbReference type="Proteomes" id="UP000292639"/>
    </source>
</evidence>
<organism evidence="5 6">
    <name type="scientific">Stutzerimonas kirkiae</name>
    <dbReference type="NCBI Taxonomy" id="2211392"/>
    <lineage>
        <taxon>Bacteria</taxon>
        <taxon>Pseudomonadati</taxon>
        <taxon>Pseudomonadota</taxon>
        <taxon>Gammaproteobacteria</taxon>
        <taxon>Pseudomonadales</taxon>
        <taxon>Pseudomonadaceae</taxon>
        <taxon>Stutzerimonas</taxon>
    </lineage>
</organism>
<dbReference type="AlphaFoldDB" id="A0A4Q9RCJ0"/>
<dbReference type="Pfam" id="PF08028">
    <property type="entry name" value="Acyl-CoA_dh_2"/>
    <property type="match status" value="1"/>
</dbReference>
<dbReference type="InterPro" id="IPR036250">
    <property type="entry name" value="AcylCo_DH-like_C"/>
</dbReference>
<dbReference type="PANTHER" id="PTHR43884:SF12">
    <property type="entry name" value="ISOVALERYL-COA DEHYDROGENASE, MITOCHONDRIAL-RELATED"/>
    <property type="match status" value="1"/>
</dbReference>
<dbReference type="EMBL" id="QJUP01000004">
    <property type="protein sequence ID" value="TBU98605.1"/>
    <property type="molecule type" value="Genomic_DNA"/>
</dbReference>
<dbReference type="Gene3D" id="1.10.540.10">
    <property type="entry name" value="Acyl-CoA dehydrogenase/oxidase, N-terminal domain"/>
    <property type="match status" value="1"/>
</dbReference>
<keyword evidence="5" id="KW-0503">Monooxygenase</keyword>
<name>A0A4Q9RCJ0_9GAMM</name>
<evidence type="ECO:0000256" key="2">
    <source>
        <dbReference type="ARBA" id="ARBA00023002"/>
    </source>
</evidence>
<feature type="domain" description="Acyl-CoA dehydrogenase C-terminal" evidence="4">
    <location>
        <begin position="304"/>
        <end position="439"/>
    </location>
</feature>
<proteinExistence type="predicted"/>
<dbReference type="SUPFAM" id="SSF47203">
    <property type="entry name" value="Acyl-CoA dehydrogenase C-terminal domain-like"/>
    <property type="match status" value="1"/>
</dbReference>
<dbReference type="GO" id="GO:0008470">
    <property type="term" value="F:3-methylbutanoyl-CoA dehydrogenase activity"/>
    <property type="evidence" value="ECO:0007669"/>
    <property type="project" value="TreeGrafter"/>
</dbReference>
<dbReference type="GO" id="GO:0006552">
    <property type="term" value="P:L-leucine catabolic process"/>
    <property type="evidence" value="ECO:0007669"/>
    <property type="project" value="TreeGrafter"/>
</dbReference>
<dbReference type="Pfam" id="PF02771">
    <property type="entry name" value="Acyl-CoA_dh_N"/>
    <property type="match status" value="1"/>
</dbReference>
<dbReference type="Gene3D" id="1.20.140.10">
    <property type="entry name" value="Butyryl-CoA Dehydrogenase, subunit A, domain 3"/>
    <property type="match status" value="1"/>
</dbReference>
<evidence type="ECO:0000313" key="5">
    <source>
        <dbReference type="EMBL" id="TBU98605.1"/>
    </source>
</evidence>
<comment type="caution">
    <text evidence="5">The sequence shown here is derived from an EMBL/GenBank/DDBJ whole genome shotgun (WGS) entry which is preliminary data.</text>
</comment>
<evidence type="ECO:0000256" key="1">
    <source>
        <dbReference type="ARBA" id="ARBA00022630"/>
    </source>
</evidence>
<keyword evidence="2" id="KW-0560">Oxidoreductase</keyword>
<dbReference type="InterPro" id="IPR013107">
    <property type="entry name" value="Acyl-CoA_DH_C"/>
</dbReference>
<protein>
    <submittedName>
        <fullName evidence="5">Monooxygenase</fullName>
    </submittedName>
</protein>
<dbReference type="OrthoDB" id="571684at2"/>
<dbReference type="GO" id="GO:0050660">
    <property type="term" value="F:flavin adenine dinucleotide binding"/>
    <property type="evidence" value="ECO:0007669"/>
    <property type="project" value="InterPro"/>
</dbReference>